<dbReference type="Pfam" id="PF00753">
    <property type="entry name" value="Lactamase_B"/>
    <property type="match status" value="1"/>
</dbReference>
<feature type="domain" description="Metallo-beta-lactamase" evidence="1">
    <location>
        <begin position="24"/>
        <end position="249"/>
    </location>
</feature>
<proteinExistence type="predicted"/>
<gene>
    <name evidence="2" type="ordered locus">Cpha266_0308</name>
</gene>
<dbReference type="GO" id="GO:0016740">
    <property type="term" value="F:transferase activity"/>
    <property type="evidence" value="ECO:0007669"/>
    <property type="project" value="TreeGrafter"/>
</dbReference>
<accession>A1BD93</accession>
<dbReference type="OrthoDB" id="9803916at2"/>
<dbReference type="InterPro" id="IPR052926">
    <property type="entry name" value="Metallo-beta-lactamase_dom"/>
</dbReference>
<dbReference type="Proteomes" id="UP000008701">
    <property type="component" value="Chromosome"/>
</dbReference>
<dbReference type="InterPro" id="IPR041712">
    <property type="entry name" value="DHPS-like_MBL-fold"/>
</dbReference>
<dbReference type="SMART" id="SM00849">
    <property type="entry name" value="Lactamase_B"/>
    <property type="match status" value="1"/>
</dbReference>
<evidence type="ECO:0000259" key="1">
    <source>
        <dbReference type="SMART" id="SM00849"/>
    </source>
</evidence>
<name>A1BD93_CHLPD</name>
<dbReference type="AlphaFoldDB" id="A1BD93"/>
<organism evidence="2 3">
    <name type="scientific">Chlorobium phaeobacteroides (strain DSM 266 / SMG 266 / 2430)</name>
    <dbReference type="NCBI Taxonomy" id="290317"/>
    <lineage>
        <taxon>Bacteria</taxon>
        <taxon>Pseudomonadati</taxon>
        <taxon>Chlorobiota</taxon>
        <taxon>Chlorobiia</taxon>
        <taxon>Chlorobiales</taxon>
        <taxon>Chlorobiaceae</taxon>
        <taxon>Chlorobium/Pelodictyon group</taxon>
        <taxon>Chlorobium</taxon>
    </lineage>
</organism>
<reference evidence="2 3" key="1">
    <citation type="submission" date="2006-12" db="EMBL/GenBank/DDBJ databases">
        <title>Complete sequence of Chlorobium phaeobacteroides DSM 266.</title>
        <authorList>
            <consortium name="US DOE Joint Genome Institute"/>
            <person name="Copeland A."/>
            <person name="Lucas S."/>
            <person name="Lapidus A."/>
            <person name="Barry K."/>
            <person name="Detter J.C."/>
            <person name="Glavina del Rio T."/>
            <person name="Hammon N."/>
            <person name="Israni S."/>
            <person name="Pitluck S."/>
            <person name="Goltsman E."/>
            <person name="Schmutz J."/>
            <person name="Larimer F."/>
            <person name="Land M."/>
            <person name="Hauser L."/>
            <person name="Mikhailova N."/>
            <person name="Li T."/>
            <person name="Overmann J."/>
            <person name="Bryant D.A."/>
            <person name="Richardson P."/>
        </authorList>
    </citation>
    <scope>NUCLEOTIDE SEQUENCE [LARGE SCALE GENOMIC DNA]</scope>
    <source>
        <strain evidence="2 3">DSM 266</strain>
    </source>
</reference>
<protein>
    <submittedName>
        <fullName evidence="2">Beta-lactamase domain protein</fullName>
    </submittedName>
</protein>
<dbReference type="STRING" id="290317.Cpha266_0308"/>
<dbReference type="SUPFAM" id="SSF56281">
    <property type="entry name" value="Metallo-hydrolase/oxidoreductase"/>
    <property type="match status" value="1"/>
</dbReference>
<dbReference type="Gene3D" id="3.60.15.10">
    <property type="entry name" value="Ribonuclease Z/Hydroxyacylglutathione hydrolase-like"/>
    <property type="match status" value="1"/>
</dbReference>
<dbReference type="eggNOG" id="COG1237">
    <property type="taxonomic scope" value="Bacteria"/>
</dbReference>
<dbReference type="RefSeq" id="WP_011744206.1">
    <property type="nucleotide sequence ID" value="NC_008639.1"/>
</dbReference>
<dbReference type="InterPro" id="IPR001279">
    <property type="entry name" value="Metallo-B-lactamas"/>
</dbReference>
<evidence type="ECO:0000313" key="2">
    <source>
        <dbReference type="EMBL" id="ABL64370.1"/>
    </source>
</evidence>
<dbReference type="InterPro" id="IPR036866">
    <property type="entry name" value="RibonucZ/Hydroxyglut_hydro"/>
</dbReference>
<dbReference type="CDD" id="cd07713">
    <property type="entry name" value="DHPS-like_MBL-fold"/>
    <property type="match status" value="1"/>
</dbReference>
<dbReference type="PANTHER" id="PTHR13754">
    <property type="entry name" value="METALLO-BETA-LACTAMASE SUPERFAMILY PROTEIN"/>
    <property type="match status" value="1"/>
</dbReference>
<dbReference type="PANTHER" id="PTHR13754:SF13">
    <property type="entry name" value="METALLO-BETA-LACTAMASE SUPERFAMILY PROTEIN (AFU_ORTHOLOGUE AFUA_3G07630)"/>
    <property type="match status" value="1"/>
</dbReference>
<dbReference type="EMBL" id="CP000492">
    <property type="protein sequence ID" value="ABL64370.1"/>
    <property type="molecule type" value="Genomic_DNA"/>
</dbReference>
<keyword evidence="3" id="KW-1185">Reference proteome</keyword>
<dbReference type="HOGENOM" id="CLU_036012_0_0_10"/>
<sequence>MQQRSTTITILADNCAAPGLKTEHGLSFFIEKEDITILFDTACDNTLLYNAGALGVDLSQTELLVLSHGHYDHTGGVAEVLFLAPNANIYLHPAAFQERYSIRNGTAKPTSMPDHARSAIINLPQQQIHRVSKPTMLCSGIGITGPIPRLTSYENPGGPFFLDTTGKQPDPIDDDLSLWIESENGLIIVTGCCHAGLINTIRSIVEHTGEKRIAALIGGFHLSAASTERLEKTVKELKEYDIRQIVPCHCTGKNATEYLAQFLGCPVEAGYAGLKLEFQNPPQV</sequence>
<dbReference type="KEGG" id="cph:Cpha266_0308"/>
<evidence type="ECO:0000313" key="3">
    <source>
        <dbReference type="Proteomes" id="UP000008701"/>
    </source>
</evidence>